<name>A0A329C4A2_9BURK</name>
<evidence type="ECO:0000313" key="2">
    <source>
        <dbReference type="Proteomes" id="UP000248918"/>
    </source>
</evidence>
<dbReference type="Proteomes" id="UP000248918">
    <property type="component" value="Unassembled WGS sequence"/>
</dbReference>
<accession>A0A329C4A2</accession>
<dbReference type="SUPFAM" id="SSF51735">
    <property type="entry name" value="NAD(P)-binding Rossmann-fold domains"/>
    <property type="match status" value="1"/>
</dbReference>
<dbReference type="EMBL" id="QLTK01000014">
    <property type="protein sequence ID" value="RAS26384.1"/>
    <property type="molecule type" value="Genomic_DNA"/>
</dbReference>
<reference evidence="1 2" key="1">
    <citation type="submission" date="2018-06" db="EMBL/GenBank/DDBJ databases">
        <title>Genomic Encyclopedia of Type Strains, Phase III (KMG-III): the genomes of soil and plant-associated and newly described type strains.</title>
        <authorList>
            <person name="Whitman W."/>
        </authorList>
    </citation>
    <scope>NUCLEOTIDE SEQUENCE [LARGE SCALE GENOMIC DNA]</scope>
    <source>
        <strain evidence="1 2">LMG 23644</strain>
    </source>
</reference>
<dbReference type="InterPro" id="IPR036291">
    <property type="entry name" value="NAD(P)-bd_dom_sf"/>
</dbReference>
<sequence length="47" mass="5083">MTHTGKTALRADVRSRADMRNVSQRSADELGGLDIFFANAGVAFSQL</sequence>
<dbReference type="RefSeq" id="WP_167444589.1">
    <property type="nucleotide sequence ID" value="NZ_CADFFP010000017.1"/>
</dbReference>
<organism evidence="1 2">
    <name type="scientific">Paraburkholderia bryophila</name>
    <dbReference type="NCBI Taxonomy" id="420952"/>
    <lineage>
        <taxon>Bacteria</taxon>
        <taxon>Pseudomonadati</taxon>
        <taxon>Pseudomonadota</taxon>
        <taxon>Betaproteobacteria</taxon>
        <taxon>Burkholderiales</taxon>
        <taxon>Burkholderiaceae</taxon>
        <taxon>Paraburkholderia</taxon>
    </lineage>
</organism>
<proteinExistence type="predicted"/>
<gene>
    <name evidence="1" type="ORF">BX591_11444</name>
</gene>
<evidence type="ECO:0000313" key="1">
    <source>
        <dbReference type="EMBL" id="RAS26384.1"/>
    </source>
</evidence>
<protein>
    <submittedName>
        <fullName evidence="1">Uncharacterized protein</fullName>
    </submittedName>
</protein>
<dbReference type="AlphaFoldDB" id="A0A329C4A2"/>
<comment type="caution">
    <text evidence="1">The sequence shown here is derived from an EMBL/GenBank/DDBJ whole genome shotgun (WGS) entry which is preliminary data.</text>
</comment>
<dbReference type="Gene3D" id="3.40.50.720">
    <property type="entry name" value="NAD(P)-binding Rossmann-like Domain"/>
    <property type="match status" value="1"/>
</dbReference>